<organism evidence="2 3">
    <name type="scientific">Enterococcus asini ATCC 700915</name>
    <dbReference type="NCBI Taxonomy" id="1158606"/>
    <lineage>
        <taxon>Bacteria</taxon>
        <taxon>Bacillati</taxon>
        <taxon>Bacillota</taxon>
        <taxon>Bacilli</taxon>
        <taxon>Lactobacillales</taxon>
        <taxon>Enterococcaceae</taxon>
        <taxon>Enterococcus</taxon>
    </lineage>
</organism>
<dbReference type="InterPro" id="IPR052515">
    <property type="entry name" value="Gfo/Idh/MocA_Oxidoreductase"/>
</dbReference>
<dbReference type="Gene3D" id="3.40.50.720">
    <property type="entry name" value="NAD(P)-binding Rossmann-like Domain"/>
    <property type="match status" value="1"/>
</dbReference>
<evidence type="ECO:0000313" key="3">
    <source>
        <dbReference type="Proteomes" id="UP000013777"/>
    </source>
</evidence>
<dbReference type="InterPro" id="IPR036291">
    <property type="entry name" value="NAD(P)-bd_dom_sf"/>
</dbReference>
<name>R2PRT4_9ENTE</name>
<protein>
    <recommendedName>
        <fullName evidence="1">Gfo/Idh/MocA-like oxidoreductase N-terminal domain-containing protein</fullName>
    </recommendedName>
</protein>
<dbReference type="PANTHER" id="PTHR43249:SF1">
    <property type="entry name" value="D-GLUCOSIDE 3-DEHYDROGENASE"/>
    <property type="match status" value="1"/>
</dbReference>
<dbReference type="SUPFAM" id="SSF51735">
    <property type="entry name" value="NAD(P)-binding Rossmann-fold domains"/>
    <property type="match status" value="1"/>
</dbReference>
<keyword evidence="3" id="KW-1185">Reference proteome</keyword>
<reference evidence="2 3" key="1">
    <citation type="submission" date="2013-02" db="EMBL/GenBank/DDBJ databases">
        <title>The Genome Sequence of Enterococcus asini ATCC_700915.</title>
        <authorList>
            <consortium name="The Broad Institute Genome Sequencing Platform"/>
            <consortium name="The Broad Institute Genome Sequencing Center for Infectious Disease"/>
            <person name="Earl A.M."/>
            <person name="Gilmore M.S."/>
            <person name="Lebreton F."/>
            <person name="Walker B."/>
            <person name="Young S.K."/>
            <person name="Zeng Q."/>
            <person name="Gargeya S."/>
            <person name="Fitzgerald M."/>
            <person name="Haas B."/>
            <person name="Abouelleil A."/>
            <person name="Alvarado L."/>
            <person name="Arachchi H.M."/>
            <person name="Berlin A.M."/>
            <person name="Chapman S.B."/>
            <person name="Dewar J."/>
            <person name="Goldberg J."/>
            <person name="Griggs A."/>
            <person name="Gujja S."/>
            <person name="Hansen M."/>
            <person name="Howarth C."/>
            <person name="Imamovic A."/>
            <person name="Larimer J."/>
            <person name="McCowan C."/>
            <person name="Murphy C."/>
            <person name="Neiman D."/>
            <person name="Pearson M."/>
            <person name="Priest M."/>
            <person name="Roberts A."/>
            <person name="Saif S."/>
            <person name="Shea T."/>
            <person name="Sisk P."/>
            <person name="Sykes S."/>
            <person name="Wortman J."/>
            <person name="Nusbaum C."/>
            <person name="Birren B."/>
        </authorList>
    </citation>
    <scope>NUCLEOTIDE SEQUENCE [LARGE SCALE GENOMIC DNA]</scope>
    <source>
        <strain evidence="2 3">ATCC 700915</strain>
    </source>
</reference>
<dbReference type="AlphaFoldDB" id="R2PRT4"/>
<dbReference type="PANTHER" id="PTHR43249">
    <property type="entry name" value="UDP-N-ACETYL-2-AMINO-2-DEOXY-D-GLUCURONATE OXIDASE"/>
    <property type="match status" value="1"/>
</dbReference>
<dbReference type="PATRIC" id="fig|1158606.3.peg.1619"/>
<gene>
    <name evidence="2" type="ORF">UAS_01669</name>
</gene>
<dbReference type="EMBL" id="AJAP01000016">
    <property type="protein sequence ID" value="EOH85978.1"/>
    <property type="molecule type" value="Genomic_DNA"/>
</dbReference>
<proteinExistence type="predicted"/>
<dbReference type="Proteomes" id="UP000013777">
    <property type="component" value="Unassembled WGS sequence"/>
</dbReference>
<dbReference type="Pfam" id="PF01408">
    <property type="entry name" value="GFO_IDH_MocA"/>
    <property type="match status" value="1"/>
</dbReference>
<evidence type="ECO:0000259" key="1">
    <source>
        <dbReference type="Pfam" id="PF01408"/>
    </source>
</evidence>
<dbReference type="STRING" id="57732.RU94_GL001932"/>
<dbReference type="GO" id="GO:0000166">
    <property type="term" value="F:nucleotide binding"/>
    <property type="evidence" value="ECO:0007669"/>
    <property type="project" value="InterPro"/>
</dbReference>
<sequence>MKSKVLIYGSGWRVEGYLRIMKTLAHSYEVTAVITTNNTKNLLYTEQGFTCVATLEEGLAIEEPDFILLCINMKFQAAKVLELLDIGIPILVETPLGTSWQELQKIQNHPQSRRYLQVAEQYRYRPLSQAQLTIINQGIIGQPHTAQISVTNNYHAFSLMKSYLGTPGRLHSVSTERFFSPTRSGFSREKDTMGTEKQKEQRVLALVEFENGHGIYDFESNQHRSYTRFSSLDVRGEKGEIRDEFVRYISADGPAEGKLIRIERGINENMEGFGLKGIQFNGQWVYQNPWPNVAFSDDDLATATVLQKMCEFYQAGYSFYGVDDAVEDMEFTLLLEQALENEEKMFALP</sequence>
<accession>R2PRT4</accession>
<evidence type="ECO:0000313" key="2">
    <source>
        <dbReference type="EMBL" id="EOH85978.1"/>
    </source>
</evidence>
<dbReference type="HOGENOM" id="CLU_769123_0_0_9"/>
<dbReference type="GeneID" id="78365101"/>
<dbReference type="eggNOG" id="COG0673">
    <property type="taxonomic scope" value="Bacteria"/>
</dbReference>
<comment type="caution">
    <text evidence="2">The sequence shown here is derived from an EMBL/GenBank/DDBJ whole genome shotgun (WGS) entry which is preliminary data.</text>
</comment>
<feature type="domain" description="Gfo/Idh/MocA-like oxidoreductase N-terminal" evidence="1">
    <location>
        <begin position="4"/>
        <end position="111"/>
    </location>
</feature>
<dbReference type="RefSeq" id="WP_010754301.1">
    <property type="nucleotide sequence ID" value="NZ_ASVU01000001.1"/>
</dbReference>
<dbReference type="InterPro" id="IPR000683">
    <property type="entry name" value="Gfo/Idh/MocA-like_OxRdtase_N"/>
</dbReference>